<evidence type="ECO:0000256" key="3">
    <source>
        <dbReference type="ARBA" id="ARBA00022553"/>
    </source>
</evidence>
<dbReference type="NCBIfam" id="TIGR00229">
    <property type="entry name" value="sensory_box"/>
    <property type="match status" value="1"/>
</dbReference>
<dbReference type="SMART" id="SM00448">
    <property type="entry name" value="REC"/>
    <property type="match status" value="1"/>
</dbReference>
<dbReference type="PANTHER" id="PTHR43065">
    <property type="entry name" value="SENSOR HISTIDINE KINASE"/>
    <property type="match status" value="1"/>
</dbReference>
<dbReference type="SUPFAM" id="SSF52172">
    <property type="entry name" value="CheY-like"/>
    <property type="match status" value="1"/>
</dbReference>
<accession>A0A1W1H6K2</accession>
<dbReference type="GO" id="GO:0000155">
    <property type="term" value="F:phosphorelay sensor kinase activity"/>
    <property type="evidence" value="ECO:0007669"/>
    <property type="project" value="InterPro"/>
</dbReference>
<dbReference type="CDD" id="cd17546">
    <property type="entry name" value="REC_hyHK_CKI1_RcsC-like"/>
    <property type="match status" value="1"/>
</dbReference>
<keyword evidence="8" id="KW-0418">Kinase</keyword>
<evidence type="ECO:0000313" key="8">
    <source>
        <dbReference type="EMBL" id="SLM28074.1"/>
    </source>
</evidence>
<feature type="domain" description="Response regulatory" evidence="6">
    <location>
        <begin position="441"/>
        <end position="556"/>
    </location>
</feature>
<dbReference type="PROSITE" id="PS50109">
    <property type="entry name" value="HIS_KIN"/>
    <property type="match status" value="1"/>
</dbReference>
<dbReference type="Gene3D" id="3.30.565.10">
    <property type="entry name" value="Histidine kinase-like ATPase, C-terminal domain"/>
    <property type="match status" value="1"/>
</dbReference>
<dbReference type="InterPro" id="IPR004358">
    <property type="entry name" value="Sig_transdc_His_kin-like_C"/>
</dbReference>
<organism evidence="8 9">
    <name type="scientific">Desulfamplus magnetovallimortis</name>
    <dbReference type="NCBI Taxonomy" id="1246637"/>
    <lineage>
        <taxon>Bacteria</taxon>
        <taxon>Pseudomonadati</taxon>
        <taxon>Thermodesulfobacteriota</taxon>
        <taxon>Desulfobacteria</taxon>
        <taxon>Desulfobacterales</taxon>
        <taxon>Desulfobacteraceae</taxon>
        <taxon>Desulfamplus</taxon>
    </lineage>
</organism>
<evidence type="ECO:0000259" key="5">
    <source>
        <dbReference type="PROSITE" id="PS50109"/>
    </source>
</evidence>
<dbReference type="Gene3D" id="3.30.450.20">
    <property type="entry name" value="PAS domain"/>
    <property type="match status" value="1"/>
</dbReference>
<dbReference type="Pfam" id="PF02518">
    <property type="entry name" value="HATPase_c"/>
    <property type="match status" value="1"/>
</dbReference>
<evidence type="ECO:0000259" key="7">
    <source>
        <dbReference type="PROSITE" id="PS50112"/>
    </source>
</evidence>
<keyword evidence="3 4" id="KW-0597">Phosphoprotein</keyword>
<dbReference type="OrthoDB" id="5408805at2"/>
<dbReference type="Pfam" id="PF13426">
    <property type="entry name" value="PAS_9"/>
    <property type="match status" value="1"/>
</dbReference>
<proteinExistence type="predicted"/>
<dbReference type="SUPFAM" id="SSF47384">
    <property type="entry name" value="Homodimeric domain of signal transducing histidine kinase"/>
    <property type="match status" value="1"/>
</dbReference>
<feature type="domain" description="PAS" evidence="7">
    <location>
        <begin position="8"/>
        <end position="76"/>
    </location>
</feature>
<dbReference type="CDD" id="cd00130">
    <property type="entry name" value="PAS"/>
    <property type="match status" value="1"/>
</dbReference>
<dbReference type="AlphaFoldDB" id="A0A1W1H6K2"/>
<evidence type="ECO:0000256" key="2">
    <source>
        <dbReference type="ARBA" id="ARBA00012438"/>
    </source>
</evidence>
<dbReference type="PANTHER" id="PTHR43065:SF42">
    <property type="entry name" value="TWO-COMPONENT SENSOR PPRA"/>
    <property type="match status" value="1"/>
</dbReference>
<dbReference type="Gene3D" id="1.10.287.130">
    <property type="match status" value="1"/>
</dbReference>
<keyword evidence="8" id="KW-0808">Transferase</keyword>
<dbReference type="EC" id="2.7.13.3" evidence="2"/>
<feature type="modified residue" description="4-aspartylphosphate" evidence="4">
    <location>
        <position position="492"/>
    </location>
</feature>
<dbReference type="InterPro" id="IPR001789">
    <property type="entry name" value="Sig_transdc_resp-reg_receiver"/>
</dbReference>
<evidence type="ECO:0000313" key="9">
    <source>
        <dbReference type="Proteomes" id="UP000191931"/>
    </source>
</evidence>
<dbReference type="InterPro" id="IPR003594">
    <property type="entry name" value="HATPase_dom"/>
</dbReference>
<dbReference type="Gene3D" id="3.40.50.2300">
    <property type="match status" value="1"/>
</dbReference>
<reference evidence="8 9" key="1">
    <citation type="submission" date="2017-03" db="EMBL/GenBank/DDBJ databases">
        <authorList>
            <person name="Afonso C.L."/>
            <person name="Miller P.J."/>
            <person name="Scott M.A."/>
            <person name="Spackman E."/>
            <person name="Goraichik I."/>
            <person name="Dimitrov K.M."/>
            <person name="Suarez D.L."/>
            <person name="Swayne D.E."/>
        </authorList>
    </citation>
    <scope>NUCLEOTIDE SEQUENCE [LARGE SCALE GENOMIC DNA]</scope>
    <source>
        <strain evidence="8">PRJEB14757</strain>
    </source>
</reference>
<dbReference type="SUPFAM" id="SSF55785">
    <property type="entry name" value="PYP-like sensor domain (PAS domain)"/>
    <property type="match status" value="1"/>
</dbReference>
<dbReference type="SMART" id="SM00091">
    <property type="entry name" value="PAS"/>
    <property type="match status" value="1"/>
</dbReference>
<dbReference type="Proteomes" id="UP000191931">
    <property type="component" value="Unassembled WGS sequence"/>
</dbReference>
<dbReference type="SMART" id="SM00387">
    <property type="entry name" value="HATPase_c"/>
    <property type="match status" value="1"/>
</dbReference>
<dbReference type="InterPro" id="IPR011006">
    <property type="entry name" value="CheY-like_superfamily"/>
</dbReference>
<dbReference type="STRING" id="1246637.MTBBW1_1250005"/>
<dbReference type="InterPro" id="IPR036097">
    <property type="entry name" value="HisK_dim/P_sf"/>
</dbReference>
<dbReference type="InterPro" id="IPR005467">
    <property type="entry name" value="His_kinase_dom"/>
</dbReference>
<sequence length="559" mass="62373">MTRHSGKTENRMREQFEVISQTIPVPMIISTKAGEVFFANLNAQKIFGYSFDEFTKLNASLLYHNPEDRKGLMKILMNRGEVEGFRTDLKKHDASLFPAVLFSKRIFFDDHESFLTIVHDLTEVMSLEKQLRQTQKMEAIGTLASGIAHDFNNILAAIMGYTELIRDSMDSETEQKTIDYLDKVQKAANRAKSMIMQMTAFYRKPEKENKPFRISAIISEVVKMMSELTPSNIDIRWDIPSDNQTGVPSNNQIGIPSDNQTGVPSDTQTAIQSDIQSDIQTSQIMVTGDSTQIHQVVTNLITNSVQALSSKGGTIDVLLEKKKIVSDFTGEQPGDVQLAALKPGTYARITVKDNGPGISEIVINNIFDPFFSTKPVGQGSGMGLAVVHGIMSGHNGSVTVDSKPGQGAAFHCYFPVTEKEDGNVETVVYSEFEIIQKGNEHVLLIDDETMILEVCNEILLSMGYRVTPCEGSRGALDIFKLDPKDFDLVITDNTMPEMSGIELTEEILKVRQDIPVILMTGDLVKNESDFKKTGIRAYIQKPFDIREMQSVIYRVLARR</sequence>
<dbReference type="RefSeq" id="WP_139786776.1">
    <property type="nucleotide sequence ID" value="NZ_LT828547.1"/>
</dbReference>
<dbReference type="EMBL" id="FWEV01000030">
    <property type="protein sequence ID" value="SLM28074.1"/>
    <property type="molecule type" value="Genomic_DNA"/>
</dbReference>
<dbReference type="InterPro" id="IPR003661">
    <property type="entry name" value="HisK_dim/P_dom"/>
</dbReference>
<evidence type="ECO:0000256" key="1">
    <source>
        <dbReference type="ARBA" id="ARBA00000085"/>
    </source>
</evidence>
<dbReference type="InterPro" id="IPR036890">
    <property type="entry name" value="HATPase_C_sf"/>
</dbReference>
<evidence type="ECO:0000259" key="6">
    <source>
        <dbReference type="PROSITE" id="PS50110"/>
    </source>
</evidence>
<name>A0A1W1H6K2_9BACT</name>
<dbReference type="PRINTS" id="PR00344">
    <property type="entry name" value="BCTRLSENSOR"/>
</dbReference>
<dbReference type="InterPro" id="IPR035965">
    <property type="entry name" value="PAS-like_dom_sf"/>
</dbReference>
<dbReference type="Pfam" id="PF00512">
    <property type="entry name" value="HisKA"/>
    <property type="match status" value="1"/>
</dbReference>
<dbReference type="SMART" id="SM00388">
    <property type="entry name" value="HisKA"/>
    <property type="match status" value="1"/>
</dbReference>
<keyword evidence="9" id="KW-1185">Reference proteome</keyword>
<dbReference type="InterPro" id="IPR000014">
    <property type="entry name" value="PAS"/>
</dbReference>
<evidence type="ECO:0000256" key="4">
    <source>
        <dbReference type="PROSITE-ProRule" id="PRU00169"/>
    </source>
</evidence>
<dbReference type="CDD" id="cd00082">
    <property type="entry name" value="HisKA"/>
    <property type="match status" value="1"/>
</dbReference>
<feature type="domain" description="Histidine kinase" evidence="5">
    <location>
        <begin position="146"/>
        <end position="418"/>
    </location>
</feature>
<dbReference type="Pfam" id="PF00072">
    <property type="entry name" value="Response_reg"/>
    <property type="match status" value="1"/>
</dbReference>
<protein>
    <recommendedName>
        <fullName evidence="2">histidine kinase</fullName>
        <ecNumber evidence="2">2.7.13.3</ecNumber>
    </recommendedName>
</protein>
<gene>
    <name evidence="8" type="ORF">MTBBW1_1250005</name>
</gene>
<comment type="catalytic activity">
    <reaction evidence="1">
        <text>ATP + protein L-histidine = ADP + protein N-phospho-L-histidine.</text>
        <dbReference type="EC" id="2.7.13.3"/>
    </reaction>
</comment>
<dbReference type="SUPFAM" id="SSF55874">
    <property type="entry name" value="ATPase domain of HSP90 chaperone/DNA topoisomerase II/histidine kinase"/>
    <property type="match status" value="1"/>
</dbReference>
<dbReference type="PROSITE" id="PS50110">
    <property type="entry name" value="RESPONSE_REGULATORY"/>
    <property type="match status" value="1"/>
</dbReference>
<dbReference type="PROSITE" id="PS50112">
    <property type="entry name" value="PAS"/>
    <property type="match status" value="1"/>
</dbReference>